<comment type="caution">
    <text evidence="10">The sequence shown here is derived from an EMBL/GenBank/DDBJ whole genome shotgun (WGS) entry which is preliminary data.</text>
</comment>
<gene>
    <name evidence="8" type="primary">mobA</name>
    <name evidence="10" type="ORF">EVJ48_03620</name>
</gene>
<dbReference type="Gene3D" id="3.90.550.10">
    <property type="entry name" value="Spore Coat Polysaccharide Biosynthesis Protein SpsA, Chain A"/>
    <property type="match status" value="1"/>
</dbReference>
<evidence type="ECO:0000256" key="5">
    <source>
        <dbReference type="ARBA" id="ARBA00022842"/>
    </source>
</evidence>
<dbReference type="PANTHER" id="PTHR19136">
    <property type="entry name" value="MOLYBDENUM COFACTOR GUANYLYLTRANSFERASE"/>
    <property type="match status" value="1"/>
</dbReference>
<evidence type="ECO:0000256" key="6">
    <source>
        <dbReference type="ARBA" id="ARBA00023134"/>
    </source>
</evidence>
<name>A0A520XFA6_9DELT</name>
<protein>
    <recommendedName>
        <fullName evidence="8">Probable molybdenum cofactor guanylyltransferase</fullName>
        <shortName evidence="8">MoCo guanylyltransferase</shortName>
        <ecNumber evidence="8">2.7.7.77</ecNumber>
    </recommendedName>
    <alternativeName>
        <fullName evidence="8">GTP:molybdopterin guanylyltransferase</fullName>
    </alternativeName>
    <alternativeName>
        <fullName evidence="8">Mo-MPT guanylyltransferase</fullName>
    </alternativeName>
    <alternativeName>
        <fullName evidence="8">Molybdopterin guanylyltransferase</fullName>
    </alternativeName>
    <alternativeName>
        <fullName evidence="8">Molybdopterin-guanine dinucleotide synthase</fullName>
        <shortName evidence="8">MGD synthase</shortName>
    </alternativeName>
</protein>
<sequence>MQKLSCIILAGGESKRFGENKAFFNFNGKSFIERAAETALKLSGDIIISARDKEGAERYSNELKKKLNINPHAIADDKNCGFIGPLRGIYSCIKHLKGKYVLVMECDAPLFNFSAANELIKKMEKEKVGAVLPLWPDSTVEPLLGIYNIKKTAAVLEMLNDYALNLEKNFPFKDSVNISRFLPSVYYYNILDIIKKNPDLKIEFFMNINSKEDIENYLAEKINTVKKKYAKSVKIRKANRFFNVKNPSGKPSGILANALYYWWIYSKTGNFIYLKKSYGYFKKDADKYYAGGLDFMGGKLIKTIRGDAGAFSQEICK</sequence>
<dbReference type="GO" id="GO:0006777">
    <property type="term" value="P:Mo-molybdopterin cofactor biosynthetic process"/>
    <property type="evidence" value="ECO:0007669"/>
    <property type="project" value="UniProtKB-KW"/>
</dbReference>
<comment type="caution">
    <text evidence="8">Lacks conserved residue(s) required for the propagation of feature annotation.</text>
</comment>
<feature type="binding site" evidence="8">
    <location>
        <begin position="9"/>
        <end position="11"/>
    </location>
    <ligand>
        <name>GTP</name>
        <dbReference type="ChEBI" id="CHEBI:37565"/>
    </ligand>
</feature>
<dbReference type="EC" id="2.7.7.77" evidence="8"/>
<dbReference type="GO" id="GO:0061603">
    <property type="term" value="F:molybdenum cofactor guanylyltransferase activity"/>
    <property type="evidence" value="ECO:0007669"/>
    <property type="project" value="UniProtKB-EC"/>
</dbReference>
<comment type="function">
    <text evidence="8">Transfers a GMP moiety from GTP to Mo-molybdopterin (Mo-MPT) cofactor (Moco or molybdenum cofactor) to form Mo-molybdopterin guanine dinucleotide (Mo-MGD) cofactor.</text>
</comment>
<keyword evidence="1 8" id="KW-0963">Cytoplasm</keyword>
<dbReference type="GO" id="GO:0046872">
    <property type="term" value="F:metal ion binding"/>
    <property type="evidence" value="ECO:0007669"/>
    <property type="project" value="UniProtKB-KW"/>
</dbReference>
<keyword evidence="6 8" id="KW-0342">GTP-binding</keyword>
<comment type="catalytic activity">
    <reaction evidence="8">
        <text>Mo-molybdopterin + GTP + H(+) = Mo-molybdopterin guanine dinucleotide + diphosphate</text>
        <dbReference type="Rhea" id="RHEA:34243"/>
        <dbReference type="ChEBI" id="CHEBI:15378"/>
        <dbReference type="ChEBI" id="CHEBI:33019"/>
        <dbReference type="ChEBI" id="CHEBI:37565"/>
        <dbReference type="ChEBI" id="CHEBI:71302"/>
        <dbReference type="ChEBI" id="CHEBI:71310"/>
        <dbReference type="EC" id="2.7.7.77"/>
    </reaction>
</comment>
<keyword evidence="5 8" id="KW-0460">Magnesium</keyword>
<dbReference type="HAMAP" id="MF_00316">
    <property type="entry name" value="MobA"/>
    <property type="match status" value="1"/>
</dbReference>
<dbReference type="InterPro" id="IPR029044">
    <property type="entry name" value="Nucleotide-diphossugar_trans"/>
</dbReference>
<evidence type="ECO:0000313" key="10">
    <source>
        <dbReference type="EMBL" id="RZV39785.1"/>
    </source>
</evidence>
<dbReference type="GO" id="GO:0005525">
    <property type="term" value="F:GTP binding"/>
    <property type="evidence" value="ECO:0007669"/>
    <property type="project" value="UniProtKB-UniRule"/>
</dbReference>
<feature type="domain" description="MobA-like NTP transferase" evidence="9">
    <location>
        <begin position="6"/>
        <end position="161"/>
    </location>
</feature>
<dbReference type="PANTHER" id="PTHR19136:SF81">
    <property type="entry name" value="MOLYBDENUM COFACTOR GUANYLYLTRANSFERASE"/>
    <property type="match status" value="1"/>
</dbReference>
<comment type="cofactor">
    <cofactor evidence="8">
        <name>Mg(2+)</name>
        <dbReference type="ChEBI" id="CHEBI:18420"/>
    </cofactor>
</comment>
<dbReference type="Pfam" id="PF12804">
    <property type="entry name" value="NTP_transf_3"/>
    <property type="match status" value="1"/>
</dbReference>
<feature type="binding site" evidence="8">
    <location>
        <position position="107"/>
    </location>
    <ligand>
        <name>Mg(2+)</name>
        <dbReference type="ChEBI" id="CHEBI:18420"/>
    </ligand>
</feature>
<feature type="binding site" evidence="8">
    <location>
        <position position="107"/>
    </location>
    <ligand>
        <name>GTP</name>
        <dbReference type="ChEBI" id="CHEBI:37565"/>
    </ligand>
</feature>
<keyword evidence="7 8" id="KW-0501">Molybdenum cofactor biosynthesis</keyword>
<organism evidence="10 11">
    <name type="scientific">Candidatus Acidulodesulfobacterium acidiphilum</name>
    <dbReference type="NCBI Taxonomy" id="2597224"/>
    <lineage>
        <taxon>Bacteria</taxon>
        <taxon>Deltaproteobacteria</taxon>
        <taxon>Candidatus Acidulodesulfobacterales</taxon>
        <taxon>Candidatus Acidulodesulfobacterium</taxon>
    </lineage>
</organism>
<comment type="domain">
    <text evidence="8">The N-terminal domain determines nucleotide recognition and specific binding, while the C-terminal domain determines the specific binding to the target protein.</text>
</comment>
<feature type="binding site" evidence="8">
    <location>
        <position position="21"/>
    </location>
    <ligand>
        <name>GTP</name>
        <dbReference type="ChEBI" id="CHEBI:37565"/>
    </ligand>
</feature>
<dbReference type="AlphaFoldDB" id="A0A520XFA6"/>
<evidence type="ECO:0000256" key="8">
    <source>
        <dbReference type="HAMAP-Rule" id="MF_00316"/>
    </source>
</evidence>
<evidence type="ECO:0000256" key="4">
    <source>
        <dbReference type="ARBA" id="ARBA00022741"/>
    </source>
</evidence>
<keyword evidence="2 8" id="KW-0808">Transferase</keyword>
<comment type="similarity">
    <text evidence="8">Belongs to the MobA family.</text>
</comment>
<evidence type="ECO:0000256" key="3">
    <source>
        <dbReference type="ARBA" id="ARBA00022723"/>
    </source>
</evidence>
<dbReference type="GO" id="GO:0005737">
    <property type="term" value="C:cytoplasm"/>
    <property type="evidence" value="ECO:0007669"/>
    <property type="project" value="UniProtKB-SubCell"/>
</dbReference>
<evidence type="ECO:0000313" key="11">
    <source>
        <dbReference type="Proteomes" id="UP000322454"/>
    </source>
</evidence>
<dbReference type="InterPro" id="IPR013482">
    <property type="entry name" value="Molybde_CF_guanTrfase"/>
</dbReference>
<evidence type="ECO:0000256" key="1">
    <source>
        <dbReference type="ARBA" id="ARBA00022490"/>
    </source>
</evidence>
<evidence type="ECO:0000259" key="9">
    <source>
        <dbReference type="Pfam" id="PF12804"/>
    </source>
</evidence>
<dbReference type="InterPro" id="IPR025877">
    <property type="entry name" value="MobA-like_NTP_Trfase"/>
</dbReference>
<evidence type="ECO:0000256" key="7">
    <source>
        <dbReference type="ARBA" id="ARBA00023150"/>
    </source>
</evidence>
<feature type="binding site" evidence="8">
    <location>
        <position position="76"/>
    </location>
    <ligand>
        <name>GTP</name>
        <dbReference type="ChEBI" id="CHEBI:37565"/>
    </ligand>
</feature>
<dbReference type="EMBL" id="SHMQ01000006">
    <property type="protein sequence ID" value="RZV39785.1"/>
    <property type="molecule type" value="Genomic_DNA"/>
</dbReference>
<keyword evidence="3 8" id="KW-0479">Metal-binding</keyword>
<keyword evidence="4 8" id="KW-0547">Nucleotide-binding</keyword>
<dbReference type="Proteomes" id="UP000322454">
    <property type="component" value="Unassembled WGS sequence"/>
</dbReference>
<proteinExistence type="inferred from homology"/>
<comment type="subcellular location">
    <subcellularLocation>
        <location evidence="8">Cytoplasm</location>
    </subcellularLocation>
</comment>
<dbReference type="SUPFAM" id="SSF53448">
    <property type="entry name" value="Nucleotide-diphospho-sugar transferases"/>
    <property type="match status" value="1"/>
</dbReference>
<reference evidence="10 11" key="1">
    <citation type="submission" date="2019-01" db="EMBL/GenBank/DDBJ databases">
        <title>Insights into ecological role of a new deltaproteobacterial order Candidatus Sinidesulfobacterales (Sva0485) by metagenomics and metatranscriptomics.</title>
        <authorList>
            <person name="Tan S."/>
            <person name="Liu J."/>
            <person name="Fang Y."/>
            <person name="Hedlund B."/>
            <person name="Lian Z.-H."/>
            <person name="Huang L.-Y."/>
            <person name="Li J.-T."/>
            <person name="Huang L.-N."/>
            <person name="Li W.-J."/>
            <person name="Jiang H.-C."/>
            <person name="Dong H.-L."/>
            <person name="Shu W.-S."/>
        </authorList>
    </citation>
    <scope>NUCLEOTIDE SEQUENCE [LARGE SCALE GENOMIC DNA]</scope>
    <source>
        <strain evidence="10">AP4</strain>
    </source>
</reference>
<keyword evidence="10" id="KW-0548">Nucleotidyltransferase</keyword>
<accession>A0A520XFA6</accession>
<evidence type="ECO:0000256" key="2">
    <source>
        <dbReference type="ARBA" id="ARBA00022679"/>
    </source>
</evidence>
<dbReference type="CDD" id="cd02503">
    <property type="entry name" value="MobA"/>
    <property type="match status" value="1"/>
</dbReference>